<dbReference type="RefSeq" id="XP_044559799.1">
    <property type="nucleotide sequence ID" value="XM_044709407.1"/>
</dbReference>
<feature type="region of interest" description="Disordered" evidence="2">
    <location>
        <begin position="275"/>
        <end position="307"/>
    </location>
</feature>
<dbReference type="VEuPathDB" id="AmoebaDB:NF0073300"/>
<dbReference type="VEuPathDB" id="AmoebaDB:FDP41_005839"/>
<proteinExistence type="predicted"/>
<gene>
    <name evidence="3" type="ORF">FDP41_005839</name>
</gene>
<dbReference type="Proteomes" id="UP000444721">
    <property type="component" value="Unassembled WGS sequence"/>
</dbReference>
<feature type="compositionally biased region" description="Basic and acidic residues" evidence="2">
    <location>
        <begin position="279"/>
        <end position="293"/>
    </location>
</feature>
<feature type="region of interest" description="Disordered" evidence="2">
    <location>
        <begin position="1"/>
        <end position="24"/>
    </location>
</feature>
<evidence type="ECO:0000313" key="3">
    <source>
        <dbReference type="EMBL" id="KAF0975086.1"/>
    </source>
</evidence>
<accession>A0A6A5BJQ5</accession>
<keyword evidence="4" id="KW-1185">Reference proteome</keyword>
<dbReference type="EMBL" id="VFQX01000048">
    <property type="protein sequence ID" value="KAF0975086.1"/>
    <property type="molecule type" value="Genomic_DNA"/>
</dbReference>
<comment type="caution">
    <text evidence="3">The sequence shown here is derived from an EMBL/GenBank/DDBJ whole genome shotgun (WGS) entry which is preliminary data.</text>
</comment>
<evidence type="ECO:0000256" key="2">
    <source>
        <dbReference type="SAM" id="MobiDB-lite"/>
    </source>
</evidence>
<dbReference type="OrthoDB" id="10383392at2759"/>
<dbReference type="AlphaFoldDB" id="A0A6A5BJQ5"/>
<feature type="coiled-coil region" evidence="1">
    <location>
        <begin position="27"/>
        <end position="199"/>
    </location>
</feature>
<feature type="compositionally biased region" description="Polar residues" evidence="2">
    <location>
        <begin position="1"/>
        <end position="18"/>
    </location>
</feature>
<protein>
    <submittedName>
        <fullName evidence="3">Uncharacterized protein</fullName>
    </submittedName>
</protein>
<reference evidence="3 4" key="1">
    <citation type="journal article" date="2019" name="Sci. Rep.">
        <title>Nanopore sequencing improves the draft genome of the human pathogenic amoeba Naegleria fowleri.</title>
        <authorList>
            <person name="Liechti N."/>
            <person name="Schurch N."/>
            <person name="Bruggmann R."/>
            <person name="Wittwer M."/>
        </authorList>
    </citation>
    <scope>NUCLEOTIDE SEQUENCE [LARGE SCALE GENOMIC DNA]</scope>
    <source>
        <strain evidence="3 4">ATCC 30894</strain>
    </source>
</reference>
<organism evidence="3 4">
    <name type="scientific">Naegleria fowleri</name>
    <name type="common">Brain eating amoeba</name>
    <dbReference type="NCBI Taxonomy" id="5763"/>
    <lineage>
        <taxon>Eukaryota</taxon>
        <taxon>Discoba</taxon>
        <taxon>Heterolobosea</taxon>
        <taxon>Tetramitia</taxon>
        <taxon>Eutetramitia</taxon>
        <taxon>Vahlkampfiidae</taxon>
        <taxon>Naegleria</taxon>
    </lineage>
</organism>
<name>A0A6A5BJQ5_NAEFO</name>
<dbReference type="VEuPathDB" id="AmoebaDB:NfTy_044770"/>
<evidence type="ECO:0000313" key="4">
    <source>
        <dbReference type="Proteomes" id="UP000444721"/>
    </source>
</evidence>
<sequence length="827" mass="95316">MNEIKQSVSDEQIKNQSSSEKRTFDEHVFVKDEIESLKNQLEKEKQTNKKISSNVKKLKKKLIDVSSLLELQDNLKKKIEEQVLEIMKLRQHNQSLFEQNESLKQQCSKLEKNAKSSTLTLDQSQIIQQLRFEKMSNENTISSLKNDLEKVKSEKQDLLLQIEQNHNKLQNCEFLTNQVQELRGLLTHAQKELSELRERRGFISYSDFAVVRPSVVEEHQKKEYKSIAVNTDPIQMDWSKCPNCAAKQTFGNFVTSAENTTPKQHATSLPQLACIQSPPKEKPQNKRKMDEKLASSFKKPKQTEATNVPMSQLSLPFSEAVPKAPPVLPKLKKVSSIRRNTDTSSPHLPFLRIESKSPQEASVKQISAENPLQKPEEPAITIPDIPSIYFEKQGESSVAQYIENIFMNFICNFETFISDKVLQARVLGEIVKTCKMIWKQYSEESTQITEGVSNVIIRLITEKATFIQWNLFIIMLDHLDIYSCHINLLEKLMNEAEIFVTQVLLENTNDQNYSRLIALLAGQSTICNTRFARLDFCMFSKMKELFYNILQFALRNEWSKTRGLFSVRCLQLLLAMVSANKRLLRNGFDPNSGIDMAVALVFKQIVQSNDLTGQDKMNEQVILTLENFLEFCALDLSVEDVCDMLLNNIDNFQTNTYQIPNSLALIGLSVNDWNWTYNYLIFGKLWPKLLHYLSNKSHVKLQIVLTSICKLAISRSQLHPQRLYTKEWQLNDLSHDGQLQLLEKLKGILLLDNVFTFETVKLAADIMAEILINRLACTSLEQDMTIRSNHEQFLKPYADFLKDWYLKRTNRTTKTNVSAVDMLIDVV</sequence>
<dbReference type="GeneID" id="68113057"/>
<keyword evidence="1" id="KW-0175">Coiled coil</keyword>
<evidence type="ECO:0000256" key="1">
    <source>
        <dbReference type="SAM" id="Coils"/>
    </source>
</evidence>